<dbReference type="InterPro" id="IPR006195">
    <property type="entry name" value="aa-tRNA-synth_II"/>
</dbReference>
<evidence type="ECO:0000256" key="8">
    <source>
        <dbReference type="ARBA" id="ARBA00047639"/>
    </source>
</evidence>
<evidence type="ECO:0000256" key="3">
    <source>
        <dbReference type="ARBA" id="ARBA00022598"/>
    </source>
</evidence>
<dbReference type="PIRSF" id="PIRSF001549">
    <property type="entry name" value="His-tRNA_synth"/>
    <property type="match status" value="1"/>
</dbReference>
<feature type="binding site" evidence="10">
    <location>
        <position position="111"/>
    </location>
    <ligand>
        <name>L-histidine</name>
        <dbReference type="ChEBI" id="CHEBI:57595"/>
    </ligand>
</feature>
<dbReference type="GO" id="GO:0004821">
    <property type="term" value="F:histidine-tRNA ligase activity"/>
    <property type="evidence" value="ECO:0007669"/>
    <property type="project" value="UniProtKB-UniRule"/>
</dbReference>
<comment type="similarity">
    <text evidence="1 9">Belongs to the class-II aminoacyl-tRNA synthetase family.</text>
</comment>
<protein>
    <recommendedName>
        <fullName evidence="9">Histidine--tRNA ligase</fullName>
        <ecNumber evidence="9">6.1.1.21</ecNumber>
    </recommendedName>
    <alternativeName>
        <fullName evidence="9">Histidyl-tRNA synthetase</fullName>
        <shortName evidence="9">HisRS</shortName>
    </alternativeName>
</protein>
<proteinExistence type="inferred from homology"/>
<comment type="subunit">
    <text evidence="2 9">Homodimer.</text>
</comment>
<feature type="domain" description="Aminoacyl-transfer RNA synthetases class-II family profile" evidence="11">
    <location>
        <begin position="1"/>
        <end position="341"/>
    </location>
</feature>
<keyword evidence="3 9" id="KW-0436">Ligase</keyword>
<gene>
    <name evidence="9 12" type="primary">hisS</name>
    <name evidence="12" type="ORF">HY730_01200</name>
</gene>
<keyword evidence="4 9" id="KW-0547">Nucleotide-binding</keyword>
<dbReference type="InterPro" id="IPR036621">
    <property type="entry name" value="Anticodon-bd_dom_sf"/>
</dbReference>
<dbReference type="PANTHER" id="PTHR11476">
    <property type="entry name" value="HISTIDYL-TRNA SYNTHETASE"/>
    <property type="match status" value="1"/>
</dbReference>
<dbReference type="SUPFAM" id="SSF55681">
    <property type="entry name" value="Class II aaRS and biotin synthetases"/>
    <property type="match status" value="1"/>
</dbReference>
<dbReference type="PROSITE" id="PS50862">
    <property type="entry name" value="AA_TRNA_LIGASE_II"/>
    <property type="match status" value="1"/>
</dbReference>
<dbReference type="NCBIfam" id="TIGR00442">
    <property type="entry name" value="hisS"/>
    <property type="match status" value="1"/>
</dbReference>
<dbReference type="InterPro" id="IPR033656">
    <property type="entry name" value="HisRS_anticodon"/>
</dbReference>
<dbReference type="GO" id="GO:0006427">
    <property type="term" value="P:histidyl-tRNA aminoacylation"/>
    <property type="evidence" value="ECO:0007669"/>
    <property type="project" value="UniProtKB-UniRule"/>
</dbReference>
<dbReference type="Gene3D" id="3.30.930.10">
    <property type="entry name" value="Bira Bifunctional Protein, Domain 2"/>
    <property type="match status" value="1"/>
</dbReference>
<evidence type="ECO:0000256" key="4">
    <source>
        <dbReference type="ARBA" id="ARBA00022741"/>
    </source>
</evidence>
<evidence type="ECO:0000256" key="10">
    <source>
        <dbReference type="PIRSR" id="PIRSR001549-1"/>
    </source>
</evidence>
<dbReference type="InterPro" id="IPR045864">
    <property type="entry name" value="aa-tRNA-synth_II/BPL/LPL"/>
</dbReference>
<feature type="binding site" evidence="10">
    <location>
        <begin position="81"/>
        <end position="83"/>
    </location>
    <ligand>
        <name>L-histidine</name>
        <dbReference type="ChEBI" id="CHEBI:57595"/>
    </ligand>
</feature>
<dbReference type="AlphaFoldDB" id="A0A933GJH7"/>
<feature type="binding site" evidence="10">
    <location>
        <begin position="280"/>
        <end position="281"/>
    </location>
    <ligand>
        <name>L-histidine</name>
        <dbReference type="ChEBI" id="CHEBI:57595"/>
    </ligand>
</feature>
<sequence>METGGPRILKGTRDFLPHEMLRREYVIQKIKDVFESHGFEPLATPAIEYVDILTKKYGEEVDKLIYKLSYRDGNTIALRYDLTVPTCRVAAMHQNAIVKPFKRYQIQPVWRAEKPQKGRLREFYQCDVDILGSSAMLADAEIISIIYQVLTALGFKNFKIRINNRKILNALIEFSDSPEGMGMEIIRSIDKWDKIGREGVQKELEKLHLAPEVIGRVFQLITLEGSNDELIGKIGGYLSSSAQGKEGLEELQQLFDRLPHFGIPPQVYTLDLCLARGLDYYTGPIYETVVEQPRIGSLTGGGRYDHLVKDLSGIDLPATGTTIGLERILVVMDELGMFPLPKTMTQAFVAVFSAELIQQGLETATMLRKAGIRTEIFYESARISKQLEYAQRKGIPWVVILGPDEIALGQVSLKNMDSGQQQRITLPEAVKIIKNG</sequence>
<name>A0A933GJH7_UNCTE</name>
<evidence type="ECO:0000259" key="11">
    <source>
        <dbReference type="PROSITE" id="PS50862"/>
    </source>
</evidence>
<evidence type="ECO:0000256" key="2">
    <source>
        <dbReference type="ARBA" id="ARBA00011738"/>
    </source>
</evidence>
<dbReference type="HAMAP" id="MF_00127">
    <property type="entry name" value="His_tRNA_synth"/>
    <property type="match status" value="1"/>
</dbReference>
<dbReference type="Pfam" id="PF13393">
    <property type="entry name" value="tRNA-synt_His"/>
    <property type="match status" value="1"/>
</dbReference>
<dbReference type="EMBL" id="JACQWF010000056">
    <property type="protein sequence ID" value="MBI4594978.1"/>
    <property type="molecule type" value="Genomic_DNA"/>
</dbReference>
<dbReference type="Proteomes" id="UP000772181">
    <property type="component" value="Unassembled WGS sequence"/>
</dbReference>
<evidence type="ECO:0000313" key="12">
    <source>
        <dbReference type="EMBL" id="MBI4594978.1"/>
    </source>
</evidence>
<evidence type="ECO:0000313" key="13">
    <source>
        <dbReference type="Proteomes" id="UP000772181"/>
    </source>
</evidence>
<comment type="caution">
    <text evidence="12">The sequence shown here is derived from an EMBL/GenBank/DDBJ whole genome shotgun (WGS) entry which is preliminary data.</text>
</comment>
<dbReference type="Pfam" id="PF03129">
    <property type="entry name" value="HGTP_anticodon"/>
    <property type="match status" value="1"/>
</dbReference>
<evidence type="ECO:0000256" key="6">
    <source>
        <dbReference type="ARBA" id="ARBA00022917"/>
    </source>
</evidence>
<dbReference type="GO" id="GO:0005737">
    <property type="term" value="C:cytoplasm"/>
    <property type="evidence" value="ECO:0007669"/>
    <property type="project" value="UniProtKB-SubCell"/>
</dbReference>
<accession>A0A933GJH7</accession>
<dbReference type="SUPFAM" id="SSF52954">
    <property type="entry name" value="Class II aaRS ABD-related"/>
    <property type="match status" value="1"/>
</dbReference>
<dbReference type="CDD" id="cd00859">
    <property type="entry name" value="HisRS_anticodon"/>
    <property type="match status" value="1"/>
</dbReference>
<feature type="binding site" evidence="10">
    <location>
        <position position="276"/>
    </location>
    <ligand>
        <name>L-histidine</name>
        <dbReference type="ChEBI" id="CHEBI:57595"/>
    </ligand>
</feature>
<dbReference type="PANTHER" id="PTHR11476:SF7">
    <property type="entry name" value="HISTIDINE--TRNA LIGASE"/>
    <property type="match status" value="1"/>
</dbReference>
<comment type="catalytic activity">
    <reaction evidence="8 9">
        <text>tRNA(His) + L-histidine + ATP = L-histidyl-tRNA(His) + AMP + diphosphate + H(+)</text>
        <dbReference type="Rhea" id="RHEA:17313"/>
        <dbReference type="Rhea" id="RHEA-COMP:9665"/>
        <dbReference type="Rhea" id="RHEA-COMP:9689"/>
        <dbReference type="ChEBI" id="CHEBI:15378"/>
        <dbReference type="ChEBI" id="CHEBI:30616"/>
        <dbReference type="ChEBI" id="CHEBI:33019"/>
        <dbReference type="ChEBI" id="CHEBI:57595"/>
        <dbReference type="ChEBI" id="CHEBI:78442"/>
        <dbReference type="ChEBI" id="CHEBI:78527"/>
        <dbReference type="ChEBI" id="CHEBI:456215"/>
        <dbReference type="EC" id="6.1.1.21"/>
    </reaction>
</comment>
<evidence type="ECO:0000256" key="7">
    <source>
        <dbReference type="ARBA" id="ARBA00023146"/>
    </source>
</evidence>
<evidence type="ECO:0000256" key="1">
    <source>
        <dbReference type="ARBA" id="ARBA00008226"/>
    </source>
</evidence>
<keyword evidence="7 9" id="KW-0030">Aminoacyl-tRNA synthetase</keyword>
<dbReference type="InterPro" id="IPR004154">
    <property type="entry name" value="Anticodon-bd"/>
</dbReference>
<dbReference type="InterPro" id="IPR041715">
    <property type="entry name" value="HisRS-like_core"/>
</dbReference>
<keyword evidence="5 9" id="KW-0067">ATP-binding</keyword>
<keyword evidence="6 9" id="KW-0648">Protein biosynthesis</keyword>
<dbReference type="CDD" id="cd00773">
    <property type="entry name" value="HisRS-like_core"/>
    <property type="match status" value="1"/>
</dbReference>
<dbReference type="GO" id="GO:0005524">
    <property type="term" value="F:ATP binding"/>
    <property type="evidence" value="ECO:0007669"/>
    <property type="project" value="UniProtKB-UniRule"/>
</dbReference>
<comment type="subcellular location">
    <subcellularLocation>
        <location evidence="9">Cytoplasm</location>
    </subcellularLocation>
</comment>
<dbReference type="InterPro" id="IPR004516">
    <property type="entry name" value="HisRS/HisZ"/>
</dbReference>
<dbReference type="Gene3D" id="3.40.50.800">
    <property type="entry name" value="Anticodon-binding domain"/>
    <property type="match status" value="1"/>
</dbReference>
<evidence type="ECO:0000256" key="5">
    <source>
        <dbReference type="ARBA" id="ARBA00022840"/>
    </source>
</evidence>
<feature type="binding site" evidence="10">
    <location>
        <position position="129"/>
    </location>
    <ligand>
        <name>L-histidine</name>
        <dbReference type="ChEBI" id="CHEBI:57595"/>
    </ligand>
</feature>
<feature type="binding site" evidence="10">
    <location>
        <position position="125"/>
    </location>
    <ligand>
        <name>L-histidine</name>
        <dbReference type="ChEBI" id="CHEBI:57595"/>
    </ligand>
</feature>
<reference evidence="12" key="1">
    <citation type="submission" date="2020-07" db="EMBL/GenBank/DDBJ databases">
        <title>Huge and variable diversity of episymbiotic CPR bacteria and DPANN archaea in groundwater ecosystems.</title>
        <authorList>
            <person name="He C.Y."/>
            <person name="Keren R."/>
            <person name="Whittaker M."/>
            <person name="Farag I.F."/>
            <person name="Doudna J."/>
            <person name="Cate J.H.D."/>
            <person name="Banfield J.F."/>
        </authorList>
    </citation>
    <scope>NUCLEOTIDE SEQUENCE</scope>
    <source>
        <strain evidence="12">NC_groundwater_1482_Ag_S-0.65um_47_24</strain>
    </source>
</reference>
<dbReference type="EC" id="6.1.1.21" evidence="9"/>
<keyword evidence="9" id="KW-0963">Cytoplasm</keyword>
<evidence type="ECO:0000256" key="9">
    <source>
        <dbReference type="HAMAP-Rule" id="MF_00127"/>
    </source>
</evidence>
<organism evidence="12 13">
    <name type="scientific">Tectimicrobiota bacterium</name>
    <dbReference type="NCBI Taxonomy" id="2528274"/>
    <lineage>
        <taxon>Bacteria</taxon>
        <taxon>Pseudomonadati</taxon>
        <taxon>Nitrospinota/Tectimicrobiota group</taxon>
        <taxon>Candidatus Tectimicrobiota</taxon>
    </lineage>
</organism>
<dbReference type="InterPro" id="IPR015807">
    <property type="entry name" value="His-tRNA-ligase"/>
</dbReference>